<dbReference type="Pfam" id="PF10978">
    <property type="entry name" value="DUF2785"/>
    <property type="match status" value="1"/>
</dbReference>
<evidence type="ECO:0000313" key="2">
    <source>
        <dbReference type="EMBL" id="AIF97230.1"/>
    </source>
</evidence>
<evidence type="ECO:0000313" key="3">
    <source>
        <dbReference type="Proteomes" id="UP000056090"/>
    </source>
</evidence>
<organism evidence="2 3">
    <name type="scientific">Alteromonas australica</name>
    <dbReference type="NCBI Taxonomy" id="589873"/>
    <lineage>
        <taxon>Bacteria</taxon>
        <taxon>Pseudomonadati</taxon>
        <taxon>Pseudomonadota</taxon>
        <taxon>Gammaproteobacteria</taxon>
        <taxon>Alteromonadales</taxon>
        <taxon>Alteromonadaceae</taxon>
        <taxon>Alteromonas/Salinimonas group</taxon>
        <taxon>Alteromonas</taxon>
    </lineage>
</organism>
<gene>
    <name evidence="2" type="ORF">EP13_00175</name>
</gene>
<dbReference type="AlphaFoldDB" id="A0A075NX32"/>
<accession>A0A075NX32</accession>
<protein>
    <recommendedName>
        <fullName evidence="4">DUF2785 domain-containing protein</fullName>
    </recommendedName>
</protein>
<proteinExistence type="predicted"/>
<dbReference type="eggNOG" id="ENOG5030DU7">
    <property type="taxonomic scope" value="Bacteria"/>
</dbReference>
<reference evidence="2 3" key="1">
    <citation type="submission" date="2014-06" db="EMBL/GenBank/DDBJ databases">
        <title>Genomes of Alteromonas australica, a world apart.</title>
        <authorList>
            <person name="Gonzaga A."/>
            <person name="Lopez-Perez M."/>
            <person name="Rodriguez-Valera F."/>
        </authorList>
    </citation>
    <scope>NUCLEOTIDE SEQUENCE [LARGE SCALE GENOMIC DNA]</scope>
    <source>
        <strain evidence="2 3">H 17</strain>
    </source>
</reference>
<dbReference type="RefSeq" id="WP_044055425.1">
    <property type="nucleotide sequence ID" value="NZ_CBCSKJ010000005.1"/>
</dbReference>
<evidence type="ECO:0008006" key="4">
    <source>
        <dbReference type="Google" id="ProtNLM"/>
    </source>
</evidence>
<dbReference type="EMBL" id="CP008849">
    <property type="protein sequence ID" value="AIF97230.1"/>
    <property type="molecule type" value="Genomic_DNA"/>
</dbReference>
<sequence length="283" mass="31913">MNLKYTLLLCGMCYPLPVYANPTPDCDIEKNTKITAQAPASLLPCFASPSPAIRDDYALTTFSHILRTGQVSEAALVSMISDIQEQLRNPRAQQYHKAFLTLGLAEIARVDRITPFLNESQRKALVETAIFLFKTTTDFTGFDDKYGYIHQIPHTADLVLQLALNERISQHQLIALAQSLKTVINPSQVVFYHTNEPDRLARASIYLFLRKELSEAFITQWLEDVSLPPNGSWEAAYQSKKGLAAMHNVKGFLGRLLLTSYDKQNERIALVHAHALAQLRRVR</sequence>
<name>A0A075NX32_9ALTE</name>
<keyword evidence="3" id="KW-1185">Reference proteome</keyword>
<dbReference type="Proteomes" id="UP000056090">
    <property type="component" value="Chromosome"/>
</dbReference>
<feature type="chain" id="PRO_5001707924" description="DUF2785 domain-containing protein" evidence="1">
    <location>
        <begin position="21"/>
        <end position="283"/>
    </location>
</feature>
<feature type="signal peptide" evidence="1">
    <location>
        <begin position="1"/>
        <end position="20"/>
    </location>
</feature>
<dbReference type="KEGG" id="aal:EP13_00175"/>
<evidence type="ECO:0000256" key="1">
    <source>
        <dbReference type="SAM" id="SignalP"/>
    </source>
</evidence>
<dbReference type="InterPro" id="IPR021247">
    <property type="entry name" value="DUF2785"/>
</dbReference>
<dbReference type="GeneID" id="78253364"/>
<keyword evidence="1" id="KW-0732">Signal</keyword>